<dbReference type="InterPro" id="IPR036890">
    <property type="entry name" value="HATPase_C_sf"/>
</dbReference>
<evidence type="ECO:0000259" key="13">
    <source>
        <dbReference type="PROSITE" id="PS50894"/>
    </source>
</evidence>
<evidence type="ECO:0000259" key="11">
    <source>
        <dbReference type="PROSITE" id="PS50110"/>
    </source>
</evidence>
<feature type="domain" description="Histidine kinase" evidence="10">
    <location>
        <begin position="861"/>
        <end position="1068"/>
    </location>
</feature>
<dbReference type="GO" id="GO:0006935">
    <property type="term" value="P:chemotaxis"/>
    <property type="evidence" value="ECO:0007669"/>
    <property type="project" value="InterPro"/>
</dbReference>
<dbReference type="Pfam" id="PF02895">
    <property type="entry name" value="H-kinase_dim"/>
    <property type="match status" value="1"/>
</dbReference>
<dbReference type="SUPFAM" id="SSF47226">
    <property type="entry name" value="Histidine-containing phosphotransfer domain, HPT domain"/>
    <property type="match status" value="2"/>
</dbReference>
<dbReference type="CDD" id="cd00088">
    <property type="entry name" value="HPT"/>
    <property type="match status" value="2"/>
</dbReference>
<dbReference type="PANTHER" id="PTHR43395:SF1">
    <property type="entry name" value="CHEMOTAXIS PROTEIN CHEA"/>
    <property type="match status" value="1"/>
</dbReference>
<organism evidence="14 15">
    <name type="scientific">Gomphosphaeria aponina SAG 52.96 = DSM 107014</name>
    <dbReference type="NCBI Taxonomy" id="1521640"/>
    <lineage>
        <taxon>Bacteria</taxon>
        <taxon>Bacillati</taxon>
        <taxon>Cyanobacteriota</taxon>
        <taxon>Cyanophyceae</taxon>
        <taxon>Oscillatoriophycideae</taxon>
        <taxon>Chroococcales</taxon>
        <taxon>Gomphosphaeriaceae</taxon>
        <taxon>Gomphosphaeria</taxon>
    </lineage>
</organism>
<keyword evidence="4" id="KW-0808">Transferase</keyword>
<dbReference type="InterPro" id="IPR002545">
    <property type="entry name" value="CheW-lke_dom"/>
</dbReference>
<sequence length="1391" mass="154848">MSNNSEFRDQAYQFFIEEAPELLEIIEAGLLTLREEKNIAKVHEIMRAAHSIKGGAASVGLEEIKTIAHRLEDIFKGLYSEDIIIDQELESWLLEGYDCLKNPLTQQMKTGAYNTNAALAAAEPVWEKIAAKLGDALNQEEEYIPSSSDLGIDIVSSIFEVDVEEGINHLETVVNNPQEYSIEEELRNQVEVFLGLGELLNLPGFTAINKTAIEALESYPEQGREITKLMIADLKASRKAVLAGDRTSGGNPSPQLLKLAKEKPKEIEAETLDIKDQAYKFFIEEAVELLELIEAGLLTLRAEKTTAKVHEIMRAAHSIKGGAASVGLEAIKTIAHKLEDIFKALYSDEITIDTELESWLLQGYDCLRNPLMEQIETGTYDTDAALATAQELWEKIAARLGDALTQVNDYIPSSSDLGVDVVQEMFKIDVAQELERLATVAANPENYQVAGELRATLEVFGGFGEFLHLPGLTAIAQTAMEALNRNPEQALEITQLTLADIGASREAVLAGDRKLGGQPSPALVAFAEGKKLDDDLSSLDELLDSIGITTEKEQIAEEEPSLEDVFSSAEIEEIEPSLEDVFSSAEIEEIEPSLEDVFSSAEIEEIEPSLEDVFSLGEIAEEEPSLEDVFSLGEIAEEEPSLENQPFSRGENDGFSSKEIEESPQNLAEAVQKISEIYEELPVEEEREKLEPKTIGAQGEQRTKEKKKETEKKAASRKIEEPTGTKLSVRVDLDRLERMNNLVGELSINHNSSLLQNEQLQGAVKELLNRFTRFGEMTNKLREMSDQIVVKERHYGHGTYDNFVTREPRELDNIERQPDFDSLEMDSYGTMYSMIQGLLEQMIQVEEAVDDIALFARQSGQTVEQQRQMLNRLRDELMWARMLPLGEVLNRFPRVLRDLSAKYKKQVNLQLSGTRVLVDKAALEKLYDPLLHLLRNAFDHGIELPEIRKKKGKPEEGQIEISAYHQGNQTIIEIKDDGQGLDLAKIGIKALEKGLLSAEQLAVLPKESLLDFIFEPGFSTASQVSELSGRGVGLDVVHSQLRSLKGKITVNSSPDKGTTFILSLPLTLTIDKLLVCLAGNTPFALPSDSIEEIIIPTPEQMKKTGQHRFLQWRSGVIPVYKLIDLLEYHCTLQEIVASKSLMGVNTPEDWELPLLLLRRGQQVFALEVDRLVTEQELVIKPFSSAMAAPSYTYGCTILGDGTVLPVINGTLLVEEVLDMTIPGLTKITSSSKTASKEQKVTKILQEQSSVREDSAKTPAVQAATILVVDDSAAMRRTLAFSLEKSGYRVLQARDGREALEQLQQLASNIQMVICDIEMPNMNGFEFLGQRRRYPELLNIPVAMLTSRSNDKHRQLATHLGANAYFTKPYIEQKFLESIKKIISQNQPLPVA</sequence>
<evidence type="ECO:0000256" key="8">
    <source>
        <dbReference type="PROSITE-ProRule" id="PRU00169"/>
    </source>
</evidence>
<dbReference type="PROSITE" id="PS50894">
    <property type="entry name" value="HPT"/>
    <property type="match status" value="2"/>
</dbReference>
<dbReference type="Gene3D" id="1.20.120.160">
    <property type="entry name" value="HPT domain"/>
    <property type="match status" value="2"/>
</dbReference>
<keyword evidence="5" id="KW-0418">Kinase</keyword>
<evidence type="ECO:0000256" key="3">
    <source>
        <dbReference type="ARBA" id="ARBA00022553"/>
    </source>
</evidence>
<evidence type="ECO:0000313" key="14">
    <source>
        <dbReference type="EMBL" id="MBR8826469.1"/>
    </source>
</evidence>
<dbReference type="SMART" id="SM00387">
    <property type="entry name" value="HATPase_c"/>
    <property type="match status" value="1"/>
</dbReference>
<dbReference type="InterPro" id="IPR004105">
    <property type="entry name" value="CheA-like_dim"/>
</dbReference>
<dbReference type="GO" id="GO:0000155">
    <property type="term" value="F:phosphorelay sensor kinase activity"/>
    <property type="evidence" value="ECO:0007669"/>
    <property type="project" value="InterPro"/>
</dbReference>
<dbReference type="SMART" id="SM00073">
    <property type="entry name" value="HPT"/>
    <property type="match status" value="2"/>
</dbReference>
<dbReference type="InterPro" id="IPR005467">
    <property type="entry name" value="His_kinase_dom"/>
</dbReference>
<dbReference type="InterPro" id="IPR051315">
    <property type="entry name" value="Bact_Chemotaxis_CheA"/>
</dbReference>
<accession>A0A941JKW9</accession>
<dbReference type="InterPro" id="IPR004358">
    <property type="entry name" value="Sig_transdc_His_kin-like_C"/>
</dbReference>
<dbReference type="InterPro" id="IPR036061">
    <property type="entry name" value="CheW-like_dom_sf"/>
</dbReference>
<evidence type="ECO:0000259" key="10">
    <source>
        <dbReference type="PROSITE" id="PS50109"/>
    </source>
</evidence>
<dbReference type="Pfam" id="PF00072">
    <property type="entry name" value="Response_reg"/>
    <property type="match status" value="1"/>
</dbReference>
<dbReference type="Gene3D" id="3.40.50.2300">
    <property type="match status" value="1"/>
</dbReference>
<dbReference type="SUPFAM" id="SSF52172">
    <property type="entry name" value="CheY-like"/>
    <property type="match status" value="1"/>
</dbReference>
<keyword evidence="6" id="KW-0902">Two-component regulatory system</keyword>
<dbReference type="InterPro" id="IPR011006">
    <property type="entry name" value="CheY-like_superfamily"/>
</dbReference>
<dbReference type="SUPFAM" id="SSF47384">
    <property type="entry name" value="Homodimeric domain of signal transducing histidine kinase"/>
    <property type="match status" value="1"/>
</dbReference>
<feature type="compositionally biased region" description="Basic and acidic residues" evidence="9">
    <location>
        <begin position="650"/>
        <end position="660"/>
    </location>
</feature>
<dbReference type="Gene3D" id="1.10.287.560">
    <property type="entry name" value="Histidine kinase CheA-like, homodimeric domain"/>
    <property type="match status" value="1"/>
</dbReference>
<comment type="caution">
    <text evidence="14">The sequence shown here is derived from an EMBL/GenBank/DDBJ whole genome shotgun (WGS) entry which is preliminary data.</text>
</comment>
<dbReference type="Gene3D" id="2.30.30.40">
    <property type="entry name" value="SH3 Domains"/>
    <property type="match status" value="1"/>
</dbReference>
<evidence type="ECO:0000256" key="4">
    <source>
        <dbReference type="ARBA" id="ARBA00022679"/>
    </source>
</evidence>
<proteinExistence type="predicted"/>
<evidence type="ECO:0000256" key="2">
    <source>
        <dbReference type="ARBA" id="ARBA00012438"/>
    </source>
</evidence>
<feature type="domain" description="Response regulatory" evidence="11">
    <location>
        <begin position="1264"/>
        <end position="1382"/>
    </location>
</feature>
<dbReference type="InterPro" id="IPR003594">
    <property type="entry name" value="HATPase_dom"/>
</dbReference>
<dbReference type="CDD" id="cd16916">
    <property type="entry name" value="HATPase_CheA-like"/>
    <property type="match status" value="1"/>
</dbReference>
<dbReference type="PANTHER" id="PTHR43395">
    <property type="entry name" value="SENSOR HISTIDINE KINASE CHEA"/>
    <property type="match status" value="1"/>
</dbReference>
<dbReference type="SUPFAM" id="SSF55874">
    <property type="entry name" value="ATPase domain of HSP90 chaperone/DNA topoisomerase II/histidine kinase"/>
    <property type="match status" value="1"/>
</dbReference>
<dbReference type="Proteomes" id="UP000767446">
    <property type="component" value="Unassembled WGS sequence"/>
</dbReference>
<feature type="region of interest" description="Disordered" evidence="9">
    <location>
        <begin position="685"/>
        <end position="722"/>
    </location>
</feature>
<comment type="catalytic activity">
    <reaction evidence="1">
        <text>ATP + protein L-histidine = ADP + protein N-phospho-L-histidine.</text>
        <dbReference type="EC" id="2.7.13.3"/>
    </reaction>
</comment>
<gene>
    <name evidence="14" type="ORF">DSM107014_00950</name>
</gene>
<evidence type="ECO:0000259" key="12">
    <source>
        <dbReference type="PROSITE" id="PS50851"/>
    </source>
</evidence>
<dbReference type="InterPro" id="IPR001789">
    <property type="entry name" value="Sig_transdc_resp-reg_receiver"/>
</dbReference>
<dbReference type="PRINTS" id="PR00344">
    <property type="entry name" value="BCTRLSENSOR"/>
</dbReference>
<dbReference type="PROSITE" id="PS50110">
    <property type="entry name" value="RESPONSE_REGULATORY"/>
    <property type="match status" value="1"/>
</dbReference>
<dbReference type="InterPro" id="IPR037006">
    <property type="entry name" value="CheA-like_homodim_sf"/>
</dbReference>
<dbReference type="Pfam" id="PF02518">
    <property type="entry name" value="HATPase_c"/>
    <property type="match status" value="1"/>
</dbReference>
<feature type="modified residue" description="Phosphohistidine" evidence="7">
    <location>
        <position position="50"/>
    </location>
</feature>
<dbReference type="Pfam" id="PF01584">
    <property type="entry name" value="CheW"/>
    <property type="match status" value="1"/>
</dbReference>
<evidence type="ECO:0000313" key="15">
    <source>
        <dbReference type="Proteomes" id="UP000767446"/>
    </source>
</evidence>
<dbReference type="InterPro" id="IPR036641">
    <property type="entry name" value="HPT_dom_sf"/>
</dbReference>
<dbReference type="SMART" id="SM00260">
    <property type="entry name" value="CheW"/>
    <property type="match status" value="1"/>
</dbReference>
<keyword evidence="3 8" id="KW-0597">Phosphoprotein</keyword>
<feature type="modified residue" description="4-aspartylphosphate" evidence="8">
    <location>
        <position position="1315"/>
    </location>
</feature>
<dbReference type="InterPro" id="IPR036097">
    <property type="entry name" value="HisK_dim/P_sf"/>
</dbReference>
<dbReference type="SMART" id="SM01231">
    <property type="entry name" value="H-kinase_dim"/>
    <property type="match status" value="1"/>
</dbReference>
<feature type="compositionally biased region" description="Basic and acidic residues" evidence="9">
    <location>
        <begin position="701"/>
        <end position="722"/>
    </location>
</feature>
<reference evidence="14" key="1">
    <citation type="submission" date="2021-02" db="EMBL/GenBank/DDBJ databases">
        <title>Metagenome analyses of Stigonema ocellatum DSM 106950, Chlorogloea purpurea SAG 13.99 and Gomphosphaeria aponina DSM 107014.</title>
        <authorList>
            <person name="Marter P."/>
            <person name="Huang S."/>
        </authorList>
    </citation>
    <scope>NUCLEOTIDE SEQUENCE</scope>
    <source>
        <strain evidence="14">JP213</strain>
    </source>
</reference>
<dbReference type="EMBL" id="JADQBC010000003">
    <property type="protein sequence ID" value="MBR8826469.1"/>
    <property type="molecule type" value="Genomic_DNA"/>
</dbReference>
<evidence type="ECO:0000256" key="6">
    <source>
        <dbReference type="ARBA" id="ARBA00023012"/>
    </source>
</evidence>
<dbReference type="InterPro" id="IPR008207">
    <property type="entry name" value="Sig_transdc_His_kin_Hpt_dom"/>
</dbReference>
<evidence type="ECO:0000256" key="5">
    <source>
        <dbReference type="ARBA" id="ARBA00022777"/>
    </source>
</evidence>
<dbReference type="PROSITE" id="PS50109">
    <property type="entry name" value="HIS_KIN"/>
    <property type="match status" value="1"/>
</dbReference>
<feature type="domain" description="CheW-like" evidence="12">
    <location>
        <begin position="1069"/>
        <end position="1218"/>
    </location>
</feature>
<feature type="modified residue" description="Phosphohistidine" evidence="7">
    <location>
        <position position="317"/>
    </location>
</feature>
<evidence type="ECO:0000256" key="9">
    <source>
        <dbReference type="SAM" id="MobiDB-lite"/>
    </source>
</evidence>
<feature type="domain" description="HPt" evidence="13">
    <location>
        <begin position="271"/>
        <end position="374"/>
    </location>
</feature>
<dbReference type="SUPFAM" id="SSF50341">
    <property type="entry name" value="CheW-like"/>
    <property type="match status" value="1"/>
</dbReference>
<dbReference type="EC" id="2.7.13.3" evidence="2"/>
<feature type="region of interest" description="Disordered" evidence="9">
    <location>
        <begin position="638"/>
        <end position="660"/>
    </location>
</feature>
<dbReference type="SMART" id="SM00448">
    <property type="entry name" value="REC"/>
    <property type="match status" value="1"/>
</dbReference>
<evidence type="ECO:0000256" key="1">
    <source>
        <dbReference type="ARBA" id="ARBA00000085"/>
    </source>
</evidence>
<dbReference type="PROSITE" id="PS50851">
    <property type="entry name" value="CHEW"/>
    <property type="match status" value="1"/>
</dbReference>
<feature type="domain" description="HPt" evidence="13">
    <location>
        <begin position="4"/>
        <end position="107"/>
    </location>
</feature>
<name>A0A941JKW9_9CHRO</name>
<evidence type="ECO:0000256" key="7">
    <source>
        <dbReference type="PROSITE-ProRule" id="PRU00110"/>
    </source>
</evidence>
<dbReference type="GO" id="GO:0005737">
    <property type="term" value="C:cytoplasm"/>
    <property type="evidence" value="ECO:0007669"/>
    <property type="project" value="InterPro"/>
</dbReference>
<protein>
    <recommendedName>
        <fullName evidence="2">histidine kinase</fullName>
        <ecNumber evidence="2">2.7.13.3</ecNumber>
    </recommendedName>
</protein>
<dbReference type="Pfam" id="PF01627">
    <property type="entry name" value="Hpt"/>
    <property type="match status" value="2"/>
</dbReference>
<dbReference type="Gene3D" id="3.30.565.10">
    <property type="entry name" value="Histidine kinase-like ATPase, C-terminal domain"/>
    <property type="match status" value="1"/>
</dbReference>
<dbReference type="FunFam" id="3.30.565.10:FF:000016">
    <property type="entry name" value="Chemotaxis protein CheA, putative"/>
    <property type="match status" value="1"/>
</dbReference>